<dbReference type="InterPro" id="IPR036383">
    <property type="entry name" value="TSP1_rpt_sf"/>
</dbReference>
<feature type="domain" description="Ig-like" evidence="7">
    <location>
        <begin position="173"/>
        <end position="263"/>
    </location>
</feature>
<dbReference type="InterPro" id="IPR013783">
    <property type="entry name" value="Ig-like_fold"/>
</dbReference>
<feature type="compositionally biased region" description="Basic residues" evidence="5">
    <location>
        <begin position="302"/>
        <end position="317"/>
    </location>
</feature>
<dbReference type="GO" id="GO:0031012">
    <property type="term" value="C:extracellular matrix"/>
    <property type="evidence" value="ECO:0007669"/>
    <property type="project" value="TreeGrafter"/>
</dbReference>
<dbReference type="InterPro" id="IPR000884">
    <property type="entry name" value="TSP1_rpt"/>
</dbReference>
<organism evidence="9 10">
    <name type="scientific">Elysia crispata</name>
    <name type="common">lettuce slug</name>
    <dbReference type="NCBI Taxonomy" id="231223"/>
    <lineage>
        <taxon>Eukaryota</taxon>
        <taxon>Metazoa</taxon>
        <taxon>Spiralia</taxon>
        <taxon>Lophotrochozoa</taxon>
        <taxon>Mollusca</taxon>
        <taxon>Gastropoda</taxon>
        <taxon>Heterobranchia</taxon>
        <taxon>Euthyneura</taxon>
        <taxon>Panpulmonata</taxon>
        <taxon>Sacoglossa</taxon>
        <taxon>Placobranchoidea</taxon>
        <taxon>Plakobranchidae</taxon>
        <taxon>Elysia</taxon>
    </lineage>
</organism>
<dbReference type="InterPro" id="IPR036179">
    <property type="entry name" value="Ig-like_dom_sf"/>
</dbReference>
<dbReference type="GO" id="GO:0005576">
    <property type="term" value="C:extracellular region"/>
    <property type="evidence" value="ECO:0007669"/>
    <property type="project" value="UniProtKB-SubCell"/>
</dbReference>
<dbReference type="Gene3D" id="2.20.100.10">
    <property type="entry name" value="Thrombospondin type-1 (TSP1) repeat"/>
    <property type="match status" value="2"/>
</dbReference>
<keyword evidence="4" id="KW-0677">Repeat</keyword>
<keyword evidence="3 6" id="KW-0732">Signal</keyword>
<proteinExistence type="predicted"/>
<dbReference type="Proteomes" id="UP001283361">
    <property type="component" value="Unassembled WGS sequence"/>
</dbReference>
<feature type="compositionally biased region" description="Basic and acidic residues" evidence="5">
    <location>
        <begin position="334"/>
        <end position="344"/>
    </location>
</feature>
<protein>
    <submittedName>
        <fullName evidence="9">Uncharacterized protein</fullName>
    </submittedName>
</protein>
<dbReference type="InterPro" id="IPR010909">
    <property type="entry name" value="PLAC"/>
</dbReference>
<feature type="region of interest" description="Disordered" evidence="5">
    <location>
        <begin position="287"/>
        <end position="363"/>
    </location>
</feature>
<evidence type="ECO:0000259" key="8">
    <source>
        <dbReference type="PROSITE" id="PS50900"/>
    </source>
</evidence>
<dbReference type="SUPFAM" id="SSF48726">
    <property type="entry name" value="Immunoglobulin"/>
    <property type="match status" value="1"/>
</dbReference>
<dbReference type="InterPro" id="IPR007110">
    <property type="entry name" value="Ig-like_dom"/>
</dbReference>
<reference evidence="9" key="1">
    <citation type="journal article" date="2023" name="G3 (Bethesda)">
        <title>A reference genome for the long-term kleptoplast-retaining sea slug Elysia crispata morphotype clarki.</title>
        <authorList>
            <person name="Eastman K.E."/>
            <person name="Pendleton A.L."/>
            <person name="Shaikh M.A."/>
            <person name="Suttiyut T."/>
            <person name="Ogas R."/>
            <person name="Tomko P."/>
            <person name="Gavelis G."/>
            <person name="Widhalm J.R."/>
            <person name="Wisecaver J.H."/>
        </authorList>
    </citation>
    <scope>NUCLEOTIDE SEQUENCE</scope>
    <source>
        <strain evidence="9">ECLA1</strain>
    </source>
</reference>
<feature type="domain" description="PLAC" evidence="8">
    <location>
        <begin position="484"/>
        <end position="521"/>
    </location>
</feature>
<accession>A0AAE1D7H7</accession>
<name>A0AAE1D7H7_9GAST</name>
<evidence type="ECO:0000256" key="2">
    <source>
        <dbReference type="ARBA" id="ARBA00022525"/>
    </source>
</evidence>
<keyword evidence="10" id="KW-1185">Reference proteome</keyword>
<dbReference type="AlphaFoldDB" id="A0AAE1D7H7"/>
<dbReference type="Gene3D" id="2.60.40.10">
    <property type="entry name" value="Immunoglobulins"/>
    <property type="match status" value="1"/>
</dbReference>
<evidence type="ECO:0000256" key="6">
    <source>
        <dbReference type="SAM" id="SignalP"/>
    </source>
</evidence>
<evidence type="ECO:0000259" key="7">
    <source>
        <dbReference type="PROSITE" id="PS50835"/>
    </source>
</evidence>
<evidence type="ECO:0000256" key="5">
    <source>
        <dbReference type="SAM" id="MobiDB-lite"/>
    </source>
</evidence>
<dbReference type="PROSITE" id="PS50900">
    <property type="entry name" value="PLAC"/>
    <property type="match status" value="1"/>
</dbReference>
<evidence type="ECO:0000313" key="10">
    <source>
        <dbReference type="Proteomes" id="UP001283361"/>
    </source>
</evidence>
<evidence type="ECO:0000256" key="4">
    <source>
        <dbReference type="ARBA" id="ARBA00022737"/>
    </source>
</evidence>
<dbReference type="InterPro" id="IPR050439">
    <property type="entry name" value="ADAMTS_ADAMTS-like"/>
</dbReference>
<comment type="subcellular location">
    <subcellularLocation>
        <location evidence="1">Secreted</location>
    </subcellularLocation>
</comment>
<dbReference type="GO" id="GO:0006508">
    <property type="term" value="P:proteolysis"/>
    <property type="evidence" value="ECO:0007669"/>
    <property type="project" value="TreeGrafter"/>
</dbReference>
<dbReference type="SMART" id="SM00209">
    <property type="entry name" value="TSP1"/>
    <property type="match status" value="3"/>
</dbReference>
<keyword evidence="2" id="KW-0964">Secreted</keyword>
<dbReference type="PANTHER" id="PTHR13723">
    <property type="entry name" value="ADAMTS A DISINTEGRIN AND METALLOPROTEASE WITH THROMBOSPONDIN MOTIFS PROTEASE"/>
    <property type="match status" value="1"/>
</dbReference>
<evidence type="ECO:0000256" key="3">
    <source>
        <dbReference type="ARBA" id="ARBA00022729"/>
    </source>
</evidence>
<dbReference type="PROSITE" id="PS50835">
    <property type="entry name" value="IG_LIKE"/>
    <property type="match status" value="1"/>
</dbReference>
<sequence>MASSGLPRRLCPLGLLVLYVALDVVSAQQNDQESVSWEVSEYGVCSSPCGGGLQLRHVTCVRRISWATFSDTMKIRVDNSLCPKPPPLKSRSCNNHKCQAEWSPLEWSMCSTTCGLGTQTRKVYCSVSWTSRTYTLGGDRHLVSDSECGGPRPITSRACHLMDCPVMVDPDQPVILAENYTLWQLSKTRRLRANVGGELNLLPGQSVVLRCPVRYSSVEELIYWTKDRKLLSLYDHVTIKRADPARDAGTYVCTAQQDSANITINFIKRDNPVSGFYKKWRRKLKRRQRIMASKSSAERAFKPRRASQTRNHRKRGAVRSYRTGGGSSSSSSSSRREQQRDQSHHERHLRRGDNSRKRKKRDLTPTFVTGTWSKCNATCSTRGQRSRKVTCSQVTWKYAKVLQEDECFKAGLVKPNSTRQCFYRGRCAVWTPGPWTACRPNCGQVSYKSRYLVCQWSDTKELAWNACDPRRKPETFKPCKPKPCSQECLDKSRSCKRASHLRMCRYKTFRDQCCHSCKLHQNNRNRKSWRKTNMI</sequence>
<dbReference type="EMBL" id="JAWDGP010005043">
    <property type="protein sequence ID" value="KAK3760171.1"/>
    <property type="molecule type" value="Genomic_DNA"/>
</dbReference>
<dbReference type="SUPFAM" id="SSF82895">
    <property type="entry name" value="TSP-1 type 1 repeat"/>
    <property type="match status" value="3"/>
</dbReference>
<comment type="caution">
    <text evidence="9">The sequence shown here is derived from an EMBL/GenBank/DDBJ whole genome shotgun (WGS) entry which is preliminary data.</text>
</comment>
<dbReference type="GO" id="GO:0030198">
    <property type="term" value="P:extracellular matrix organization"/>
    <property type="evidence" value="ECO:0007669"/>
    <property type="project" value="TreeGrafter"/>
</dbReference>
<gene>
    <name evidence="9" type="ORF">RRG08_005320</name>
</gene>
<dbReference type="GO" id="GO:0004222">
    <property type="term" value="F:metalloendopeptidase activity"/>
    <property type="evidence" value="ECO:0007669"/>
    <property type="project" value="TreeGrafter"/>
</dbReference>
<evidence type="ECO:0000256" key="1">
    <source>
        <dbReference type="ARBA" id="ARBA00004613"/>
    </source>
</evidence>
<feature type="chain" id="PRO_5042208501" evidence="6">
    <location>
        <begin position="28"/>
        <end position="535"/>
    </location>
</feature>
<dbReference type="PROSITE" id="PS50092">
    <property type="entry name" value="TSP1"/>
    <property type="match status" value="3"/>
</dbReference>
<dbReference type="Pfam" id="PF19030">
    <property type="entry name" value="TSP1_ADAMTS"/>
    <property type="match status" value="4"/>
</dbReference>
<feature type="compositionally biased region" description="Basic residues" evidence="5">
    <location>
        <begin position="345"/>
        <end position="361"/>
    </location>
</feature>
<evidence type="ECO:0000313" key="9">
    <source>
        <dbReference type="EMBL" id="KAK3760171.1"/>
    </source>
</evidence>
<feature type="signal peptide" evidence="6">
    <location>
        <begin position="1"/>
        <end position="27"/>
    </location>
</feature>
<dbReference type="PANTHER" id="PTHR13723:SF281">
    <property type="entry name" value="PAPILIN"/>
    <property type="match status" value="1"/>
</dbReference>